<dbReference type="InterPro" id="IPR013078">
    <property type="entry name" value="His_Pase_superF_clade-1"/>
</dbReference>
<evidence type="ECO:0000256" key="1">
    <source>
        <dbReference type="ARBA" id="ARBA00022801"/>
    </source>
</evidence>
<sequence length="219" mass="24105">MITTELVFVRHGEAQCNIDGVVGGPRTCTGLTNLGYAQAERVALRLVAEHRERPFDALYAGPRIRLRQTAEIISQALRIPMLVDEHLDGPVHGAADGLPWREVKNAADGGPHAHPDTPWAEGSDTWNGYLERAGGFLQQLLERHEGDRVLFAAHGETVIAANTLLLGVPIGSPAGFAVSHGSITRWQRHLNRLGQWRWMLDRHNDIEHLTTLTAAETDS</sequence>
<dbReference type="InterPro" id="IPR051695">
    <property type="entry name" value="Phosphoglycerate_Mutase"/>
</dbReference>
<dbReference type="CDD" id="cd07067">
    <property type="entry name" value="HP_PGM_like"/>
    <property type="match status" value="1"/>
</dbReference>
<dbReference type="InterPro" id="IPR029033">
    <property type="entry name" value="His_PPase_superfam"/>
</dbReference>
<proteinExistence type="predicted"/>
<name>A0A5P2AKE1_STRVZ</name>
<organism evidence="2 3">
    <name type="scientific">Streptomyces venezuelae</name>
    <dbReference type="NCBI Taxonomy" id="54571"/>
    <lineage>
        <taxon>Bacteria</taxon>
        <taxon>Bacillati</taxon>
        <taxon>Actinomycetota</taxon>
        <taxon>Actinomycetes</taxon>
        <taxon>Kitasatosporales</taxon>
        <taxon>Streptomycetaceae</taxon>
        <taxon>Streptomyces</taxon>
    </lineage>
</organism>
<protein>
    <submittedName>
        <fullName evidence="2">Histidine phosphatase family protein</fullName>
    </submittedName>
</protein>
<dbReference type="Pfam" id="PF00300">
    <property type="entry name" value="His_Phos_1"/>
    <property type="match status" value="1"/>
</dbReference>
<accession>A0A5P2AKE1</accession>
<keyword evidence="1" id="KW-0378">Hydrolase</keyword>
<dbReference type="PANTHER" id="PTHR46517:SF1">
    <property type="entry name" value="FRUCTOSE-2,6-BISPHOSPHATASE TIGAR"/>
    <property type="match status" value="1"/>
</dbReference>
<dbReference type="GO" id="GO:0043456">
    <property type="term" value="P:regulation of pentose-phosphate shunt"/>
    <property type="evidence" value="ECO:0007669"/>
    <property type="project" value="TreeGrafter"/>
</dbReference>
<dbReference type="OrthoDB" id="3628970at2"/>
<dbReference type="GO" id="GO:0005829">
    <property type="term" value="C:cytosol"/>
    <property type="evidence" value="ECO:0007669"/>
    <property type="project" value="TreeGrafter"/>
</dbReference>
<dbReference type="AlphaFoldDB" id="A0A5P2AKE1"/>
<dbReference type="Proteomes" id="UP000324106">
    <property type="component" value="Chromosome"/>
</dbReference>
<dbReference type="SMART" id="SM00855">
    <property type="entry name" value="PGAM"/>
    <property type="match status" value="1"/>
</dbReference>
<reference evidence="2 3" key="1">
    <citation type="submission" date="2018-05" db="EMBL/GenBank/DDBJ databases">
        <title>Streptomyces venezuelae.</title>
        <authorList>
            <person name="Kim W."/>
            <person name="Lee N."/>
            <person name="Cho B.-K."/>
        </authorList>
    </citation>
    <scope>NUCLEOTIDE SEQUENCE [LARGE SCALE GENOMIC DNA]</scope>
    <source>
        <strain evidence="2 3">ATCC 15068</strain>
    </source>
</reference>
<evidence type="ECO:0000313" key="3">
    <source>
        <dbReference type="Proteomes" id="UP000324106"/>
    </source>
</evidence>
<dbReference type="EMBL" id="CP029194">
    <property type="protein sequence ID" value="QES18662.1"/>
    <property type="molecule type" value="Genomic_DNA"/>
</dbReference>
<dbReference type="RefSeq" id="WP_150264481.1">
    <property type="nucleotide sequence ID" value="NZ_CP029194.1"/>
</dbReference>
<dbReference type="GO" id="GO:0045820">
    <property type="term" value="P:negative regulation of glycolytic process"/>
    <property type="evidence" value="ECO:0007669"/>
    <property type="project" value="TreeGrafter"/>
</dbReference>
<dbReference type="SUPFAM" id="SSF53254">
    <property type="entry name" value="Phosphoglycerate mutase-like"/>
    <property type="match status" value="1"/>
</dbReference>
<dbReference type="GO" id="GO:0004331">
    <property type="term" value="F:fructose-2,6-bisphosphate 2-phosphatase activity"/>
    <property type="evidence" value="ECO:0007669"/>
    <property type="project" value="TreeGrafter"/>
</dbReference>
<evidence type="ECO:0000313" key="2">
    <source>
        <dbReference type="EMBL" id="QES18662.1"/>
    </source>
</evidence>
<dbReference type="PANTHER" id="PTHR46517">
    <property type="entry name" value="FRUCTOSE-2,6-BISPHOSPHATASE TIGAR"/>
    <property type="match status" value="1"/>
</dbReference>
<dbReference type="Gene3D" id="3.40.50.1240">
    <property type="entry name" value="Phosphoglycerate mutase-like"/>
    <property type="match status" value="1"/>
</dbReference>
<gene>
    <name evidence="2" type="ORF">DEJ46_05820</name>
</gene>